<evidence type="ECO:0000313" key="2">
    <source>
        <dbReference type="EMBL" id="TYC47752.1"/>
    </source>
</evidence>
<sequence>MMIMDIKTTSKWILATLLLMCAVALLIYTSITLIIIATILVTCLLAMEAWDMFQAKKRSVIGILIFAMMVAILLAQIVHPHLFLY</sequence>
<dbReference type="AlphaFoldDB" id="A0A6C2C1S4"/>
<gene>
    <name evidence="2" type="ORF">ESZ50_11505</name>
</gene>
<keyword evidence="1" id="KW-1133">Transmembrane helix</keyword>
<organism evidence="2 3">
    <name type="scientific">Weissella muntiaci</name>
    <dbReference type="NCBI Taxonomy" id="2508881"/>
    <lineage>
        <taxon>Bacteria</taxon>
        <taxon>Bacillati</taxon>
        <taxon>Bacillota</taxon>
        <taxon>Bacilli</taxon>
        <taxon>Lactobacillales</taxon>
        <taxon>Lactobacillaceae</taxon>
        <taxon>Weissella</taxon>
    </lineage>
</organism>
<accession>A0A6C2C1S4</accession>
<feature type="transmembrane region" description="Helical" evidence="1">
    <location>
        <begin position="12"/>
        <end position="28"/>
    </location>
</feature>
<keyword evidence="1" id="KW-0472">Membrane</keyword>
<reference evidence="2 3" key="1">
    <citation type="submission" date="2019-01" db="EMBL/GenBank/DDBJ databases">
        <title>Weissella sp. nov., a novel lactic acid bacterium isolated from animal feces.</title>
        <authorList>
            <person name="Wang L.-T."/>
        </authorList>
    </citation>
    <scope>NUCLEOTIDE SEQUENCE [LARGE SCALE GENOMIC DNA]</scope>
    <source>
        <strain evidence="2 3">8H-2</strain>
    </source>
</reference>
<name>A0A6C2C1S4_9LACO</name>
<dbReference type="EMBL" id="SDGZ01000035">
    <property type="protein sequence ID" value="TYC47752.1"/>
    <property type="molecule type" value="Genomic_DNA"/>
</dbReference>
<protein>
    <submittedName>
        <fullName evidence="2">Uncharacterized protein</fullName>
    </submittedName>
</protein>
<comment type="caution">
    <text evidence="2">The sequence shown here is derived from an EMBL/GenBank/DDBJ whole genome shotgun (WGS) entry which is preliminary data.</text>
</comment>
<evidence type="ECO:0000313" key="3">
    <source>
        <dbReference type="Proteomes" id="UP000371977"/>
    </source>
</evidence>
<keyword evidence="3" id="KW-1185">Reference proteome</keyword>
<evidence type="ECO:0000256" key="1">
    <source>
        <dbReference type="SAM" id="Phobius"/>
    </source>
</evidence>
<dbReference type="RefSeq" id="WP_148624116.1">
    <property type="nucleotide sequence ID" value="NZ_SDGZ01000035.1"/>
</dbReference>
<proteinExistence type="predicted"/>
<feature type="transmembrane region" description="Helical" evidence="1">
    <location>
        <begin position="60"/>
        <end position="79"/>
    </location>
</feature>
<dbReference type="Proteomes" id="UP000371977">
    <property type="component" value="Unassembled WGS sequence"/>
</dbReference>
<keyword evidence="1" id="KW-0812">Transmembrane</keyword>